<organism evidence="1 2">
    <name type="scientific">Halteria grandinella</name>
    <dbReference type="NCBI Taxonomy" id="5974"/>
    <lineage>
        <taxon>Eukaryota</taxon>
        <taxon>Sar</taxon>
        <taxon>Alveolata</taxon>
        <taxon>Ciliophora</taxon>
        <taxon>Intramacronucleata</taxon>
        <taxon>Spirotrichea</taxon>
        <taxon>Stichotrichia</taxon>
        <taxon>Sporadotrichida</taxon>
        <taxon>Halteriidae</taxon>
        <taxon>Halteria</taxon>
    </lineage>
</organism>
<accession>A0A8J8T0U2</accession>
<keyword evidence="2" id="KW-1185">Reference proteome</keyword>
<gene>
    <name evidence="1" type="ORF">FGO68_gene6896</name>
</gene>
<dbReference type="Proteomes" id="UP000785679">
    <property type="component" value="Unassembled WGS sequence"/>
</dbReference>
<reference evidence="1" key="1">
    <citation type="submission" date="2019-06" db="EMBL/GenBank/DDBJ databases">
        <authorList>
            <person name="Zheng W."/>
        </authorList>
    </citation>
    <scope>NUCLEOTIDE SEQUENCE</scope>
    <source>
        <strain evidence="1">QDHG01</strain>
    </source>
</reference>
<sequence>MLSWIRPRTKMPISSICLHPNMVNISNSIPSDLQGQFPWQLMHPPLVKKERWQFPLLRVIGKYTEALLCKQMQK</sequence>
<dbReference type="AlphaFoldDB" id="A0A8J8T0U2"/>
<evidence type="ECO:0000313" key="1">
    <source>
        <dbReference type="EMBL" id="TNV78019.1"/>
    </source>
</evidence>
<comment type="caution">
    <text evidence="1">The sequence shown here is derived from an EMBL/GenBank/DDBJ whole genome shotgun (WGS) entry which is preliminary data.</text>
</comment>
<protein>
    <submittedName>
        <fullName evidence="1">Uncharacterized protein</fullName>
    </submittedName>
</protein>
<name>A0A8J8T0U2_HALGN</name>
<dbReference type="EMBL" id="RRYP01011020">
    <property type="protein sequence ID" value="TNV78019.1"/>
    <property type="molecule type" value="Genomic_DNA"/>
</dbReference>
<evidence type="ECO:0000313" key="2">
    <source>
        <dbReference type="Proteomes" id="UP000785679"/>
    </source>
</evidence>
<proteinExistence type="predicted"/>